<accession>I8UJ72</accession>
<proteinExistence type="inferred from homology"/>
<evidence type="ECO:0000256" key="1">
    <source>
        <dbReference type="ARBA" id="ARBA00004365"/>
    </source>
</evidence>
<dbReference type="eggNOG" id="COG4786">
    <property type="taxonomic scope" value="Bacteria"/>
</dbReference>
<dbReference type="RefSeq" id="WP_007200452.1">
    <property type="nucleotide sequence ID" value="NZ_AKKV01000019.1"/>
</dbReference>
<comment type="subcellular location">
    <subcellularLocation>
        <location evidence="1">Bacterial flagellum</location>
    </subcellularLocation>
    <subcellularLocation>
        <location evidence="2">Secreted</location>
    </subcellularLocation>
</comment>
<dbReference type="EMBL" id="AKKV01000019">
    <property type="protein sequence ID" value="EIT86940.1"/>
    <property type="molecule type" value="Genomic_DNA"/>
</dbReference>
<dbReference type="Pfam" id="PF00460">
    <property type="entry name" value="Flg_bb_rod"/>
    <property type="match status" value="1"/>
</dbReference>
<keyword evidence="11" id="KW-1185">Reference proteome</keyword>
<dbReference type="AlphaFoldDB" id="I8UJ72"/>
<evidence type="ECO:0000256" key="3">
    <source>
        <dbReference type="ARBA" id="ARBA00009677"/>
    </source>
</evidence>
<dbReference type="PATRIC" id="fig|1196324.3.peg.348"/>
<feature type="domain" description="Flagellar hook-associated protein FlgK helical" evidence="9">
    <location>
        <begin position="102"/>
        <end position="346"/>
    </location>
</feature>
<dbReference type="GO" id="GO:0005576">
    <property type="term" value="C:extracellular region"/>
    <property type="evidence" value="ECO:0007669"/>
    <property type="project" value="UniProtKB-SubCell"/>
</dbReference>
<dbReference type="InterPro" id="IPR053927">
    <property type="entry name" value="FlgK_helical"/>
</dbReference>
<keyword evidence="10" id="KW-0282">Flagellum</keyword>
<reference evidence="10 11" key="1">
    <citation type="journal article" date="2012" name="J. Bacteriol.">
        <title>Genome of Bacillus macauensis ZFHKF-1, a Long-Chain-Forming Bacterium.</title>
        <authorList>
            <person name="Cai L."/>
            <person name="Zhang T."/>
        </authorList>
    </citation>
    <scope>NUCLEOTIDE SEQUENCE [LARGE SCALE GENOMIC DNA]</scope>
    <source>
        <strain evidence="10 11">ZFHKF-1</strain>
    </source>
</reference>
<evidence type="ECO:0000313" key="10">
    <source>
        <dbReference type="EMBL" id="EIT86940.1"/>
    </source>
</evidence>
<evidence type="ECO:0000256" key="5">
    <source>
        <dbReference type="ARBA" id="ARBA00022525"/>
    </source>
</evidence>
<dbReference type="SUPFAM" id="SSF64518">
    <property type="entry name" value="Phase 1 flagellin"/>
    <property type="match status" value="1"/>
</dbReference>
<keyword evidence="10" id="KW-0966">Cell projection</keyword>
<evidence type="ECO:0000313" key="11">
    <source>
        <dbReference type="Proteomes" id="UP000004080"/>
    </source>
</evidence>
<keyword evidence="5" id="KW-0964">Secreted</keyword>
<sequence length="480" mass="52688">MTSTFHGLETARRGMTVHQFAISVTGQNISNANTPGYSRQRVNFEETNPFPYPSMNRPEMPGQMGTGVQAGSIQRVREQFLDQQFQGEHTKWGYWSAKSEALEKIEDILNEPSDYGLSKTLNRFWGSLQDLANQPGSTAARSVVLQRGLAVADTFHYLTNSLETIKNDIGAQLNTTVLETNSLLKQIATINQQISEIEPHGYLPNDLYDQRDVLVDQLSQMMNISVTRTKSLGHPLELAEGVYTITLQDHSGKPIANLLDNTGDVHALTLSTSSAGVSLKVDGTDITDQPFSGKLQSLKESYTTLYPTMQHQLDHMAKSFSEEFNNVHKTGYGVRAHHKETGVSFFSGDSAATIAVALTDGDLIAASSKEDELGNGVNALQLQKVITQPITIDGSKSSLQSYYAGVIGKLGVESLEAGRLTQNSKVLEEAVDNRRQSISGVSLDEEMTQLIQFQHAYNASARNITIIDQMLDKVINMAGR</sequence>
<dbReference type="eggNOG" id="COG1256">
    <property type="taxonomic scope" value="Bacteria"/>
</dbReference>
<comment type="similarity">
    <text evidence="3">Belongs to the flagella basal body rod proteins family.</text>
</comment>
<evidence type="ECO:0000259" key="8">
    <source>
        <dbReference type="Pfam" id="PF06429"/>
    </source>
</evidence>
<dbReference type="GO" id="GO:0044780">
    <property type="term" value="P:bacterial-type flagellum assembly"/>
    <property type="evidence" value="ECO:0007669"/>
    <property type="project" value="InterPro"/>
</dbReference>
<dbReference type="Pfam" id="PF06429">
    <property type="entry name" value="Flg_bbr_C"/>
    <property type="match status" value="1"/>
</dbReference>
<dbReference type="Pfam" id="PF22638">
    <property type="entry name" value="FlgK_D1"/>
    <property type="match status" value="1"/>
</dbReference>
<evidence type="ECO:0000259" key="7">
    <source>
        <dbReference type="Pfam" id="PF00460"/>
    </source>
</evidence>
<dbReference type="PANTHER" id="PTHR30033">
    <property type="entry name" value="FLAGELLAR HOOK-ASSOCIATED PROTEIN 1"/>
    <property type="match status" value="1"/>
</dbReference>
<comment type="caution">
    <text evidence="10">The sequence shown here is derived from an EMBL/GenBank/DDBJ whole genome shotgun (WGS) entry which is preliminary data.</text>
</comment>
<dbReference type="GO" id="GO:0009424">
    <property type="term" value="C:bacterial-type flagellum hook"/>
    <property type="evidence" value="ECO:0007669"/>
    <property type="project" value="InterPro"/>
</dbReference>
<dbReference type="InterPro" id="IPR002371">
    <property type="entry name" value="FlgK"/>
</dbReference>
<dbReference type="InterPro" id="IPR001444">
    <property type="entry name" value="Flag_bb_rod_N"/>
</dbReference>
<name>I8UJ72_9BACL</name>
<dbReference type="NCBIfam" id="TIGR02492">
    <property type="entry name" value="flgK_ends"/>
    <property type="match status" value="1"/>
</dbReference>
<dbReference type="InterPro" id="IPR010930">
    <property type="entry name" value="Flg_bb/hook_C_dom"/>
</dbReference>
<feature type="domain" description="Flagellar basal-body/hook protein C-terminal" evidence="8">
    <location>
        <begin position="437"/>
        <end position="477"/>
    </location>
</feature>
<dbReference type="OrthoDB" id="9802553at2"/>
<gene>
    <name evidence="10" type="primary">flgK</name>
    <name evidence="10" type="ORF">A374_01754</name>
</gene>
<feature type="domain" description="Flagellar basal body rod protein N-terminal" evidence="7">
    <location>
        <begin position="8"/>
        <end position="37"/>
    </location>
</feature>
<evidence type="ECO:0000256" key="6">
    <source>
        <dbReference type="ARBA" id="ARBA00023143"/>
    </source>
</evidence>
<keyword evidence="10" id="KW-0969">Cilium</keyword>
<organism evidence="10 11">
    <name type="scientific">Fictibacillus macauensis ZFHKF-1</name>
    <dbReference type="NCBI Taxonomy" id="1196324"/>
    <lineage>
        <taxon>Bacteria</taxon>
        <taxon>Bacillati</taxon>
        <taxon>Bacillota</taxon>
        <taxon>Bacilli</taxon>
        <taxon>Bacillales</taxon>
        <taxon>Fictibacillaceae</taxon>
        <taxon>Fictibacillus</taxon>
    </lineage>
</organism>
<evidence type="ECO:0000259" key="9">
    <source>
        <dbReference type="Pfam" id="PF22638"/>
    </source>
</evidence>
<evidence type="ECO:0000256" key="2">
    <source>
        <dbReference type="ARBA" id="ARBA00004613"/>
    </source>
</evidence>
<keyword evidence="6" id="KW-0975">Bacterial flagellum</keyword>
<protein>
    <recommendedName>
        <fullName evidence="4">Flagellar hook-associated protein 1</fullName>
    </recommendedName>
</protein>
<evidence type="ECO:0000256" key="4">
    <source>
        <dbReference type="ARBA" id="ARBA00016244"/>
    </source>
</evidence>
<dbReference type="GO" id="GO:0005198">
    <property type="term" value="F:structural molecule activity"/>
    <property type="evidence" value="ECO:0007669"/>
    <property type="project" value="InterPro"/>
</dbReference>
<dbReference type="STRING" id="1196324.A374_01754"/>
<dbReference type="PANTHER" id="PTHR30033:SF1">
    <property type="entry name" value="FLAGELLAR HOOK-ASSOCIATED PROTEIN 1"/>
    <property type="match status" value="1"/>
</dbReference>
<dbReference type="Proteomes" id="UP000004080">
    <property type="component" value="Unassembled WGS sequence"/>
</dbReference>